<dbReference type="RefSeq" id="WP_058319374.1">
    <property type="nucleotide sequence ID" value="NZ_CYSF01000012.1"/>
</dbReference>
<dbReference type="InterPro" id="IPR011004">
    <property type="entry name" value="Trimer_LpxA-like_sf"/>
</dbReference>
<dbReference type="PANTHER" id="PTHR22572">
    <property type="entry name" value="SUGAR-1-PHOSPHATE GUANYL TRANSFERASE"/>
    <property type="match status" value="1"/>
</dbReference>
<dbReference type="AlphaFoldDB" id="A0A0P1GRK8"/>
<reference evidence="3 4" key="1">
    <citation type="submission" date="2015-09" db="EMBL/GenBank/DDBJ databases">
        <authorList>
            <consortium name="Swine Surveillance"/>
        </authorList>
    </citation>
    <scope>NUCLEOTIDE SEQUENCE [LARGE SCALE GENOMIC DNA]</scope>
    <source>
        <strain evidence="3 4">CECT 8383</strain>
    </source>
</reference>
<dbReference type="Gene3D" id="3.30.750.24">
    <property type="entry name" value="STAS domain"/>
    <property type="match status" value="1"/>
</dbReference>
<evidence type="ECO:0000259" key="2">
    <source>
        <dbReference type="PROSITE" id="PS50801"/>
    </source>
</evidence>
<accession>A0A0P1GRK8</accession>
<dbReference type="EC" id="2.7.7.27" evidence="3"/>
<dbReference type="CDD" id="cd04181">
    <property type="entry name" value="NTP_transferase"/>
    <property type="match status" value="1"/>
</dbReference>
<keyword evidence="4" id="KW-1185">Reference proteome</keyword>
<dbReference type="Pfam" id="PF00483">
    <property type="entry name" value="NTP_transferase"/>
    <property type="match status" value="1"/>
</dbReference>
<dbReference type="InterPro" id="IPR029044">
    <property type="entry name" value="Nucleotide-diphossugar_trans"/>
</dbReference>
<evidence type="ECO:0000256" key="1">
    <source>
        <dbReference type="SAM" id="MobiDB-lite"/>
    </source>
</evidence>
<dbReference type="InterPro" id="IPR036513">
    <property type="entry name" value="STAS_dom_sf"/>
</dbReference>
<evidence type="ECO:0000313" key="4">
    <source>
        <dbReference type="Proteomes" id="UP000051681"/>
    </source>
</evidence>
<evidence type="ECO:0000313" key="3">
    <source>
        <dbReference type="EMBL" id="CUH85316.1"/>
    </source>
</evidence>
<dbReference type="PROSITE" id="PS50801">
    <property type="entry name" value="STAS"/>
    <property type="match status" value="1"/>
</dbReference>
<gene>
    <name evidence="3" type="primary">glgC</name>
    <name evidence="3" type="ORF">TM5383_02544</name>
</gene>
<keyword evidence="3" id="KW-0548">Nucleotidyltransferase</keyword>
<dbReference type="Pfam" id="PF01740">
    <property type="entry name" value="STAS"/>
    <property type="match status" value="1"/>
</dbReference>
<name>A0A0P1GRK8_9RHOB</name>
<dbReference type="InterPro" id="IPR002645">
    <property type="entry name" value="STAS_dom"/>
</dbReference>
<feature type="compositionally biased region" description="Polar residues" evidence="1">
    <location>
        <begin position="487"/>
        <end position="497"/>
    </location>
</feature>
<dbReference type="Gene3D" id="3.90.550.10">
    <property type="entry name" value="Spore Coat Polysaccharide Biosynthesis Protein SpsA, Chain A"/>
    <property type="match status" value="1"/>
</dbReference>
<dbReference type="InterPro" id="IPR001451">
    <property type="entry name" value="Hexapep"/>
</dbReference>
<feature type="region of interest" description="Disordered" evidence="1">
    <location>
        <begin position="477"/>
        <end position="497"/>
    </location>
</feature>
<dbReference type="Pfam" id="PF00132">
    <property type="entry name" value="Hexapep"/>
    <property type="match status" value="1"/>
</dbReference>
<feature type="domain" description="STAS" evidence="2">
    <location>
        <begin position="44"/>
        <end position="110"/>
    </location>
</feature>
<dbReference type="SUPFAM" id="SSF51161">
    <property type="entry name" value="Trimeric LpxA-like enzymes"/>
    <property type="match status" value="1"/>
</dbReference>
<dbReference type="EMBL" id="CYSF01000012">
    <property type="protein sequence ID" value="CUH85316.1"/>
    <property type="molecule type" value="Genomic_DNA"/>
</dbReference>
<keyword evidence="3" id="KW-0808">Transferase</keyword>
<proteinExistence type="predicted"/>
<dbReference type="InterPro" id="IPR050486">
    <property type="entry name" value="Mannose-1P_guanyltransferase"/>
</dbReference>
<dbReference type="GO" id="GO:0008878">
    <property type="term" value="F:glucose-1-phosphate adenylyltransferase activity"/>
    <property type="evidence" value="ECO:0007669"/>
    <property type="project" value="UniProtKB-EC"/>
</dbReference>
<dbReference type="InterPro" id="IPR005835">
    <property type="entry name" value="NTP_transferase_dom"/>
</dbReference>
<dbReference type="Proteomes" id="UP000051681">
    <property type="component" value="Unassembled WGS sequence"/>
</dbReference>
<dbReference type="STRING" id="340021.TM5383_02544"/>
<dbReference type="SUPFAM" id="SSF53448">
    <property type="entry name" value="Nucleotide-diphospho-sugar transferases"/>
    <property type="match status" value="1"/>
</dbReference>
<dbReference type="SUPFAM" id="SSF52091">
    <property type="entry name" value="SpoIIaa-like"/>
    <property type="match status" value="1"/>
</dbReference>
<organism evidence="3 4">
    <name type="scientific">Thalassovita mediterranea</name>
    <dbReference type="NCBI Taxonomy" id="340021"/>
    <lineage>
        <taxon>Bacteria</taxon>
        <taxon>Pseudomonadati</taxon>
        <taxon>Pseudomonadota</taxon>
        <taxon>Alphaproteobacteria</taxon>
        <taxon>Rhodobacterales</taxon>
        <taxon>Roseobacteraceae</taxon>
        <taxon>Thalassovita</taxon>
    </lineage>
</organism>
<dbReference type="Gene3D" id="2.160.10.10">
    <property type="entry name" value="Hexapeptide repeat proteins"/>
    <property type="match status" value="1"/>
</dbReference>
<protein>
    <submittedName>
        <fullName evidence="3">Glucose-1-phosphate adenylyltransferase</fullName>
        <ecNumber evidence="3">2.7.7.27</ecNumber>
    </submittedName>
</protein>
<sequence>MLMNEEDCGSITIVQLATHRLSAAALPALLASRDKLLARGQHGMLIDLGRVRRITTAGIAALVELAAQFKPGYPLAFCNAEPTVATQIAASHIATLLPHFPTRDCALQSPPFLARRLTGTKALILCAGAGSRMAPLSAACPKPLLPLFGTPILTYILDHLGQFGIDDVLLNPGYHGDQFLKFRPTQPQQRLHFFNEGRHDADGWHAEPIGSASTLARLHHRHNMLTSDLIVLCGDALVDINLADMMRHHRNTGATATIATAKVPRASCQKYGILQTDSTGRVLSFQEKPTPAQALSNLANTGVYIFSPTVAPYLIDAPDQDIATHLLPSLLKNGRLISAYEEPFEWVDLGCPHDFAQAHFDALNAQLRTLAPAGQKMREDLWCGKGAHLSRRTKITGPCYIGRNATIEKGVEINGPCIIGDNCRISGPSLIHNSIILADTQVHLGAWIDGQITAPTWSISHADADGTLARHPHPALDRVGPIELSPTHVSQNKGIRA</sequence>